<proteinExistence type="predicted"/>
<organism evidence="5 6">
    <name type="scientific">Solanum stoloniferum</name>
    <dbReference type="NCBI Taxonomy" id="62892"/>
    <lineage>
        <taxon>Eukaryota</taxon>
        <taxon>Viridiplantae</taxon>
        <taxon>Streptophyta</taxon>
        <taxon>Embryophyta</taxon>
        <taxon>Tracheophyta</taxon>
        <taxon>Spermatophyta</taxon>
        <taxon>Magnoliopsida</taxon>
        <taxon>eudicotyledons</taxon>
        <taxon>Gunneridae</taxon>
        <taxon>Pentapetalae</taxon>
        <taxon>asterids</taxon>
        <taxon>lamiids</taxon>
        <taxon>Solanales</taxon>
        <taxon>Solanaceae</taxon>
        <taxon>Solanoideae</taxon>
        <taxon>Solaneae</taxon>
        <taxon>Solanum</taxon>
    </lineage>
</organism>
<dbReference type="EMBL" id="JBJKTR010000009">
    <property type="protein sequence ID" value="KAL3360030.1"/>
    <property type="molecule type" value="Genomic_DNA"/>
</dbReference>
<feature type="domain" description="Retrotransposon Copia-like N-terminal" evidence="3">
    <location>
        <begin position="36"/>
        <end position="81"/>
    </location>
</feature>
<reference evidence="5 6" key="1">
    <citation type="submission" date="2024-05" db="EMBL/GenBank/DDBJ databases">
        <title>De novo assembly of an allotetraploid wild potato.</title>
        <authorList>
            <person name="Hosaka A.J."/>
        </authorList>
    </citation>
    <scope>NUCLEOTIDE SEQUENCE [LARGE SCALE GENOMIC DNA]</scope>
    <source>
        <tissue evidence="5">Young leaves</tissue>
    </source>
</reference>
<dbReference type="PANTHER" id="PTHR37610:SF86">
    <property type="entry name" value="RETROTRANSPOSON COPIA-LIKE N-TERMINAL DOMAIN-CONTAINING PROTEIN"/>
    <property type="match status" value="1"/>
</dbReference>
<dbReference type="Pfam" id="PF03732">
    <property type="entry name" value="Retrotrans_gag"/>
    <property type="match status" value="1"/>
</dbReference>
<protein>
    <recommendedName>
        <fullName evidence="7">Retrotransposon Copia-like N-terminal domain-containing protein</fullName>
    </recommendedName>
</protein>
<evidence type="ECO:0000259" key="2">
    <source>
        <dbReference type="Pfam" id="PF03732"/>
    </source>
</evidence>
<evidence type="ECO:0008006" key="7">
    <source>
        <dbReference type="Google" id="ProtNLM"/>
    </source>
</evidence>
<dbReference type="Proteomes" id="UP001627284">
    <property type="component" value="Unassembled WGS sequence"/>
</dbReference>
<dbReference type="InterPro" id="IPR029472">
    <property type="entry name" value="Copia-like_N"/>
</dbReference>
<sequence length="566" mass="61268">MANGSASEETSTRNGNGASTQVVFPVIDHNHLLFLQHTDTPGSSLISLQLNGSENYALWSRSFRIGLVGKSKLGFVDGRFPKSMFEPILFDQWEKCNAVVLSWIMNAVRPGLLSSVVYASDARKVWLDLRERFDTVNGSRIFQLHREIHTLVQGTMSVADYHSRLRDLWDEYDALMPCPSCPCLESKKFGENCDYQRLLQFLMGLNESYSTPRSQILMMSPMPTLNKAYALIIDQESQINLASSASNSSGVIEGTTMYTHRSNTYSGGTITSKNSFPSGAGGSYSGGSGGGYSSGASSSGGSYKARKSLLVCEHCGCKGHSREQCYKIVGYPADFKSKRKPNVYANQATASEESGNNSCQSGVGAGSNSGAFFTSDQYQQILQLLTKSGGDKVGESSANIATVANAGSSLTALSCSSSCNSKWIIDTGASHHITSNVDLVDKATKTHAHTDNKVHLPNGKNASVSHVGRSYVFTNNSISNVLFIPEFKCNLLSVSKLTKELHCMVAFFPDFCIFQDLSTGQVKGIGKEEHGLYILHEESSHKSSSQQLVHTTSVSPVSHQSVSSDV</sequence>
<feature type="domain" description="Retrovirus-related Pol polyprotein from transposon TNT 1-94-like beta-barrel" evidence="4">
    <location>
        <begin position="423"/>
        <end position="500"/>
    </location>
</feature>
<dbReference type="Pfam" id="PF14244">
    <property type="entry name" value="Retrotran_gag_3"/>
    <property type="match status" value="1"/>
</dbReference>
<evidence type="ECO:0000313" key="5">
    <source>
        <dbReference type="EMBL" id="KAL3360030.1"/>
    </source>
</evidence>
<evidence type="ECO:0000256" key="1">
    <source>
        <dbReference type="SAM" id="MobiDB-lite"/>
    </source>
</evidence>
<dbReference type="Pfam" id="PF22936">
    <property type="entry name" value="Pol_BBD"/>
    <property type="match status" value="1"/>
</dbReference>
<dbReference type="InterPro" id="IPR005162">
    <property type="entry name" value="Retrotrans_gag_dom"/>
</dbReference>
<feature type="region of interest" description="Disordered" evidence="1">
    <location>
        <begin position="543"/>
        <end position="566"/>
    </location>
</feature>
<dbReference type="PANTHER" id="PTHR37610">
    <property type="entry name" value="CCHC-TYPE DOMAIN-CONTAINING PROTEIN"/>
    <property type="match status" value="1"/>
</dbReference>
<accession>A0ABD2TVF4</accession>
<evidence type="ECO:0000313" key="6">
    <source>
        <dbReference type="Proteomes" id="UP001627284"/>
    </source>
</evidence>
<comment type="caution">
    <text evidence="5">The sequence shown here is derived from an EMBL/GenBank/DDBJ whole genome shotgun (WGS) entry which is preliminary data.</text>
</comment>
<feature type="domain" description="Retrotransposon gag" evidence="2">
    <location>
        <begin position="123"/>
        <end position="178"/>
    </location>
</feature>
<name>A0ABD2TVF4_9SOLN</name>
<keyword evidence="6" id="KW-1185">Reference proteome</keyword>
<evidence type="ECO:0000259" key="3">
    <source>
        <dbReference type="Pfam" id="PF14244"/>
    </source>
</evidence>
<evidence type="ECO:0000259" key="4">
    <source>
        <dbReference type="Pfam" id="PF22936"/>
    </source>
</evidence>
<dbReference type="InterPro" id="IPR054722">
    <property type="entry name" value="PolX-like_BBD"/>
</dbReference>
<gene>
    <name evidence="5" type="ORF">AABB24_016506</name>
</gene>
<dbReference type="AlphaFoldDB" id="A0ABD2TVF4"/>